<accession>A0ABR2CK07</accession>
<sequence length="140" mass="15762">MRSGNRQCFFSPLDSKGTAEARCKNSAGSAAKGTTEVHRIEHIKRGYENIDRYQAPANSRSCYRKIDTDSVALSSIASYISNHATITGICRHIFTHFLRIPHLFKPLHSQLSLFLRQRPQFKNKGFQLSRSILVARAAAL</sequence>
<organism evidence="1 2">
    <name type="scientific">Hibiscus sabdariffa</name>
    <name type="common">roselle</name>
    <dbReference type="NCBI Taxonomy" id="183260"/>
    <lineage>
        <taxon>Eukaryota</taxon>
        <taxon>Viridiplantae</taxon>
        <taxon>Streptophyta</taxon>
        <taxon>Embryophyta</taxon>
        <taxon>Tracheophyta</taxon>
        <taxon>Spermatophyta</taxon>
        <taxon>Magnoliopsida</taxon>
        <taxon>eudicotyledons</taxon>
        <taxon>Gunneridae</taxon>
        <taxon>Pentapetalae</taxon>
        <taxon>rosids</taxon>
        <taxon>malvids</taxon>
        <taxon>Malvales</taxon>
        <taxon>Malvaceae</taxon>
        <taxon>Malvoideae</taxon>
        <taxon>Hibiscus</taxon>
    </lineage>
</organism>
<reference evidence="1 2" key="1">
    <citation type="journal article" date="2024" name="G3 (Bethesda)">
        <title>Genome assembly of Hibiscus sabdariffa L. provides insights into metabolisms of medicinal natural products.</title>
        <authorList>
            <person name="Kim T."/>
        </authorList>
    </citation>
    <scope>NUCLEOTIDE SEQUENCE [LARGE SCALE GENOMIC DNA]</scope>
    <source>
        <strain evidence="1">TK-2024</strain>
        <tissue evidence="1">Old leaves</tissue>
    </source>
</reference>
<evidence type="ECO:0000313" key="1">
    <source>
        <dbReference type="EMBL" id="KAK8519976.1"/>
    </source>
</evidence>
<name>A0ABR2CK07_9ROSI</name>
<dbReference type="EMBL" id="JBBPBM010000049">
    <property type="protein sequence ID" value="KAK8519976.1"/>
    <property type="molecule type" value="Genomic_DNA"/>
</dbReference>
<comment type="caution">
    <text evidence="1">The sequence shown here is derived from an EMBL/GenBank/DDBJ whole genome shotgun (WGS) entry which is preliminary data.</text>
</comment>
<evidence type="ECO:0000313" key="2">
    <source>
        <dbReference type="Proteomes" id="UP001472677"/>
    </source>
</evidence>
<protein>
    <submittedName>
        <fullName evidence="1">Uncharacterized protein</fullName>
    </submittedName>
</protein>
<proteinExistence type="predicted"/>
<keyword evidence="2" id="KW-1185">Reference proteome</keyword>
<gene>
    <name evidence="1" type="ORF">V6N12_003942</name>
</gene>
<dbReference type="Proteomes" id="UP001472677">
    <property type="component" value="Unassembled WGS sequence"/>
</dbReference>